<evidence type="ECO:0000256" key="3">
    <source>
        <dbReference type="ARBA" id="ARBA00022516"/>
    </source>
</evidence>
<keyword evidence="8" id="KW-0443">Lipid metabolism</keyword>
<reference evidence="12" key="1">
    <citation type="submission" date="2022-07" db="EMBL/GenBank/DDBJ databases">
        <title>Parvularcula maris sp. nov., an algicidal bacterium isolated from seawater.</title>
        <authorList>
            <person name="Li F."/>
        </authorList>
    </citation>
    <scope>NUCLEOTIDE SEQUENCE</scope>
    <source>
        <strain evidence="12">BGMRC 0090</strain>
    </source>
</reference>
<evidence type="ECO:0000256" key="9">
    <source>
        <dbReference type="ARBA" id="ARBA00023136"/>
    </source>
</evidence>
<evidence type="ECO:0000256" key="4">
    <source>
        <dbReference type="ARBA" id="ARBA00022692"/>
    </source>
</evidence>
<keyword evidence="9 11" id="KW-0472">Membrane</keyword>
<keyword evidence="7" id="KW-0560">Oxidoreductase</keyword>
<comment type="similarity">
    <text evidence="2">Belongs to the fatty acid desaturase type 2 family.</text>
</comment>
<protein>
    <submittedName>
        <fullName evidence="12">Acyl-CoA desaturase</fullName>
    </submittedName>
</protein>
<evidence type="ECO:0000256" key="6">
    <source>
        <dbReference type="ARBA" id="ARBA00022989"/>
    </source>
</evidence>
<sequence>MTAIALVFGPLTFSLSAFAVFLVLTGVTLLFGHSLGLHRKLIHGSFQCLRWLDRLMIYLGTLVGMDGPIGMMRQHDIRDWAQRVPGCHPYVRHGSPMLKDYWWQVHCDVAFDVPPAFVLEPERRSDGFLHVMERSWMLQQLPLAVLLYLLGGWGFVVWGVCARVALSVTGHWYVGHLAHNHGPSRWHIRGAGVQGRDVPLLAALSMGEGWHANHHAFPGSARLGLDDDQPDPGWWALKAMQRVGLVWGLVTPSDLEARSTLVRLRDRRSGCAVVRRVLRVEV</sequence>
<dbReference type="InterPro" id="IPR015876">
    <property type="entry name" value="Acyl-CoA_DS"/>
</dbReference>
<evidence type="ECO:0000256" key="8">
    <source>
        <dbReference type="ARBA" id="ARBA00023098"/>
    </source>
</evidence>
<feature type="transmembrane region" description="Helical" evidence="11">
    <location>
        <begin position="6"/>
        <end position="31"/>
    </location>
</feature>
<comment type="caution">
    <text evidence="12">The sequence shown here is derived from an EMBL/GenBank/DDBJ whole genome shotgun (WGS) entry which is preliminary data.</text>
</comment>
<dbReference type="CDD" id="cd03505">
    <property type="entry name" value="Delta9-FADS-like"/>
    <property type="match status" value="1"/>
</dbReference>
<keyword evidence="5" id="KW-0276">Fatty acid metabolism</keyword>
<evidence type="ECO:0000256" key="5">
    <source>
        <dbReference type="ARBA" id="ARBA00022832"/>
    </source>
</evidence>
<keyword evidence="6 11" id="KW-1133">Transmembrane helix</keyword>
<evidence type="ECO:0000256" key="2">
    <source>
        <dbReference type="ARBA" id="ARBA00008749"/>
    </source>
</evidence>
<dbReference type="GO" id="GO:0016717">
    <property type="term" value="F:oxidoreductase activity, acting on paired donors, with oxidation of a pair of donors resulting in the reduction of molecular oxygen to two molecules of water"/>
    <property type="evidence" value="ECO:0007669"/>
    <property type="project" value="InterPro"/>
</dbReference>
<comment type="subcellular location">
    <subcellularLocation>
        <location evidence="1">Membrane</location>
        <topology evidence="1">Multi-pass membrane protein</topology>
    </subcellularLocation>
</comment>
<dbReference type="AlphaFoldDB" id="A0A9X2RK82"/>
<dbReference type="PANTHER" id="PTHR11351:SF31">
    <property type="entry name" value="DESATURASE 1, ISOFORM A-RELATED"/>
    <property type="match status" value="1"/>
</dbReference>
<keyword evidence="3" id="KW-0444">Lipid biosynthesis</keyword>
<evidence type="ECO:0000313" key="12">
    <source>
        <dbReference type="EMBL" id="MCQ8185372.1"/>
    </source>
</evidence>
<proteinExistence type="inferred from homology"/>
<organism evidence="12 13">
    <name type="scientific">Parvularcula maris</name>
    <dbReference type="NCBI Taxonomy" id="2965077"/>
    <lineage>
        <taxon>Bacteria</taxon>
        <taxon>Pseudomonadati</taxon>
        <taxon>Pseudomonadota</taxon>
        <taxon>Alphaproteobacteria</taxon>
        <taxon>Parvularculales</taxon>
        <taxon>Parvularculaceae</taxon>
        <taxon>Parvularcula</taxon>
    </lineage>
</organism>
<dbReference type="EMBL" id="JANIBC010000004">
    <property type="protein sequence ID" value="MCQ8185372.1"/>
    <property type="molecule type" value="Genomic_DNA"/>
</dbReference>
<dbReference type="GO" id="GO:0006633">
    <property type="term" value="P:fatty acid biosynthetic process"/>
    <property type="evidence" value="ECO:0007669"/>
    <property type="project" value="UniProtKB-KW"/>
</dbReference>
<accession>A0A9X2RK82</accession>
<dbReference type="GO" id="GO:0016020">
    <property type="term" value="C:membrane"/>
    <property type="evidence" value="ECO:0007669"/>
    <property type="project" value="UniProtKB-SubCell"/>
</dbReference>
<evidence type="ECO:0000256" key="10">
    <source>
        <dbReference type="ARBA" id="ARBA00023160"/>
    </source>
</evidence>
<dbReference type="PANTHER" id="PTHR11351">
    <property type="entry name" value="ACYL-COA DESATURASE"/>
    <property type="match status" value="1"/>
</dbReference>
<evidence type="ECO:0000256" key="1">
    <source>
        <dbReference type="ARBA" id="ARBA00004141"/>
    </source>
</evidence>
<evidence type="ECO:0000256" key="11">
    <source>
        <dbReference type="SAM" id="Phobius"/>
    </source>
</evidence>
<evidence type="ECO:0000313" key="13">
    <source>
        <dbReference type="Proteomes" id="UP001142610"/>
    </source>
</evidence>
<keyword evidence="4 11" id="KW-0812">Transmembrane</keyword>
<dbReference type="RefSeq" id="WP_256619247.1">
    <property type="nucleotide sequence ID" value="NZ_JANIBC010000004.1"/>
</dbReference>
<keyword evidence="10" id="KW-0275">Fatty acid biosynthesis</keyword>
<dbReference type="Proteomes" id="UP001142610">
    <property type="component" value="Unassembled WGS sequence"/>
</dbReference>
<evidence type="ECO:0000256" key="7">
    <source>
        <dbReference type="ARBA" id="ARBA00023002"/>
    </source>
</evidence>
<feature type="transmembrane region" description="Helical" evidence="11">
    <location>
        <begin position="141"/>
        <end position="160"/>
    </location>
</feature>
<keyword evidence="13" id="KW-1185">Reference proteome</keyword>
<name>A0A9X2RK82_9PROT</name>
<gene>
    <name evidence="12" type="ORF">NOG11_08195</name>
</gene>